<dbReference type="EMBL" id="BSTK01000005">
    <property type="protein sequence ID" value="GLY86337.1"/>
    <property type="molecule type" value="Genomic_DNA"/>
</dbReference>
<dbReference type="AlphaFoldDB" id="A0A9W6S5Z3"/>
<dbReference type="Proteomes" id="UP001165074">
    <property type="component" value="Unassembled WGS sequence"/>
</dbReference>
<comment type="caution">
    <text evidence="3">The sequence shown here is derived from an EMBL/GenBank/DDBJ whole genome shotgun (WGS) entry which is preliminary data.</text>
</comment>
<dbReference type="PROSITE" id="PS01125">
    <property type="entry name" value="ROK"/>
    <property type="match status" value="1"/>
</dbReference>
<dbReference type="Gene3D" id="3.30.420.40">
    <property type="match status" value="2"/>
</dbReference>
<dbReference type="InterPro" id="IPR000600">
    <property type="entry name" value="ROK"/>
</dbReference>
<reference evidence="3" key="1">
    <citation type="submission" date="2023-03" db="EMBL/GenBank/DDBJ databases">
        <title>Actinoallomurus iriomotensis NBRC 103684.</title>
        <authorList>
            <person name="Ichikawa N."/>
            <person name="Sato H."/>
            <person name="Tonouchi N."/>
        </authorList>
    </citation>
    <scope>NUCLEOTIDE SEQUENCE</scope>
    <source>
        <strain evidence="3">NBRC 103684</strain>
    </source>
</reference>
<keyword evidence="3" id="KW-0808">Transferase</keyword>
<evidence type="ECO:0000313" key="3">
    <source>
        <dbReference type="EMBL" id="GLY86337.1"/>
    </source>
</evidence>
<sequence length="346" mass="34126">MTDVRETASAPPATAAETNGSSVSERSERTDEHSASGPSTDEGGLLSVLAVDIGGTKLAAALVHSDGSIGPLATRPTPKGDAEEVFSALAAVATEAVGGEEVSGAGIGSAGPLDAIAGTVSPVNIPGWRGFPVRDRLAALLGGRRVVLVNDAVAGAMGEYHHGAGRGVRAMLGMVVSTGVGGGLILDGRVYAGPTGNAGHIGHTVVDLGGDPCPCGARGCVETITSGPAMVRWALANGWSGPAATGVALAASARDGDPVALAAFDRSARALAAGISSAAALCDLDRVVIGGGVARAWDLLEPPLTAAMADYAGLAFVRRVEIVRSALDGQAGLLGVAALVHDPETA</sequence>
<evidence type="ECO:0000256" key="1">
    <source>
        <dbReference type="ARBA" id="ARBA00006479"/>
    </source>
</evidence>
<feature type="region of interest" description="Disordered" evidence="2">
    <location>
        <begin position="1"/>
        <end position="43"/>
    </location>
</feature>
<keyword evidence="3" id="KW-0418">Kinase</keyword>
<dbReference type="InterPro" id="IPR049874">
    <property type="entry name" value="ROK_cs"/>
</dbReference>
<dbReference type="PANTHER" id="PTHR18964">
    <property type="entry name" value="ROK (REPRESSOR, ORF, KINASE) FAMILY"/>
    <property type="match status" value="1"/>
</dbReference>
<evidence type="ECO:0000313" key="4">
    <source>
        <dbReference type="Proteomes" id="UP001165074"/>
    </source>
</evidence>
<comment type="similarity">
    <text evidence="1">Belongs to the ROK (NagC/XylR) family.</text>
</comment>
<organism evidence="3 4">
    <name type="scientific">Actinoallomurus iriomotensis</name>
    <dbReference type="NCBI Taxonomy" id="478107"/>
    <lineage>
        <taxon>Bacteria</taxon>
        <taxon>Bacillati</taxon>
        <taxon>Actinomycetota</taxon>
        <taxon>Actinomycetes</taxon>
        <taxon>Streptosporangiales</taxon>
        <taxon>Thermomonosporaceae</taxon>
        <taxon>Actinoallomurus</taxon>
    </lineage>
</organism>
<proteinExistence type="inferred from homology"/>
<gene>
    <name evidence="3" type="ORF">Airi02_042660</name>
</gene>
<feature type="compositionally biased region" description="Basic and acidic residues" evidence="2">
    <location>
        <begin position="25"/>
        <end position="34"/>
    </location>
</feature>
<keyword evidence="4" id="KW-1185">Reference proteome</keyword>
<feature type="compositionally biased region" description="Low complexity" evidence="2">
    <location>
        <begin position="7"/>
        <end position="18"/>
    </location>
</feature>
<evidence type="ECO:0000256" key="2">
    <source>
        <dbReference type="SAM" id="MobiDB-lite"/>
    </source>
</evidence>
<dbReference type="Pfam" id="PF00480">
    <property type="entry name" value="ROK"/>
    <property type="match status" value="1"/>
</dbReference>
<protein>
    <submittedName>
        <fullName evidence="3">Sugar kinase</fullName>
    </submittedName>
</protein>
<dbReference type="GO" id="GO:0016301">
    <property type="term" value="F:kinase activity"/>
    <property type="evidence" value="ECO:0007669"/>
    <property type="project" value="UniProtKB-KW"/>
</dbReference>
<dbReference type="InterPro" id="IPR043129">
    <property type="entry name" value="ATPase_NBD"/>
</dbReference>
<accession>A0A9W6S5Z3</accession>
<dbReference type="PANTHER" id="PTHR18964:SF169">
    <property type="entry name" value="N-ACETYLMANNOSAMINE KINASE"/>
    <property type="match status" value="1"/>
</dbReference>
<dbReference type="SUPFAM" id="SSF53067">
    <property type="entry name" value="Actin-like ATPase domain"/>
    <property type="match status" value="1"/>
</dbReference>
<name>A0A9W6S5Z3_9ACTN</name>